<dbReference type="InterPro" id="IPR033349">
    <property type="entry name" value="ATRIP"/>
</dbReference>
<dbReference type="PANTHER" id="PTHR28594:SF1">
    <property type="entry name" value="ATR-INTERACTING PROTEIN"/>
    <property type="match status" value="1"/>
</dbReference>
<feature type="region of interest" description="Disordered" evidence="2">
    <location>
        <begin position="1"/>
        <end position="83"/>
    </location>
</feature>
<feature type="compositionally biased region" description="Basic and acidic residues" evidence="2">
    <location>
        <begin position="14"/>
        <end position="24"/>
    </location>
</feature>
<dbReference type="EMBL" id="WJQU01000001">
    <property type="protein sequence ID" value="KAJ6649023.1"/>
    <property type="molecule type" value="Genomic_DNA"/>
</dbReference>
<evidence type="ECO:0000256" key="2">
    <source>
        <dbReference type="SAM" id="MobiDB-lite"/>
    </source>
</evidence>
<dbReference type="Proteomes" id="UP001151699">
    <property type="component" value="Chromosome A"/>
</dbReference>
<dbReference type="OrthoDB" id="7668655at2759"/>
<organism evidence="3 4">
    <name type="scientific">Pseudolycoriella hygida</name>
    <dbReference type="NCBI Taxonomy" id="35572"/>
    <lineage>
        <taxon>Eukaryota</taxon>
        <taxon>Metazoa</taxon>
        <taxon>Ecdysozoa</taxon>
        <taxon>Arthropoda</taxon>
        <taxon>Hexapoda</taxon>
        <taxon>Insecta</taxon>
        <taxon>Pterygota</taxon>
        <taxon>Neoptera</taxon>
        <taxon>Endopterygota</taxon>
        <taxon>Diptera</taxon>
        <taxon>Nematocera</taxon>
        <taxon>Sciaroidea</taxon>
        <taxon>Sciaridae</taxon>
        <taxon>Pseudolycoriella</taxon>
    </lineage>
</organism>
<feature type="compositionally biased region" description="Polar residues" evidence="2">
    <location>
        <begin position="28"/>
        <end position="63"/>
    </location>
</feature>
<gene>
    <name evidence="3" type="ORF">Bhyg_04255</name>
</gene>
<dbReference type="GO" id="GO:0000077">
    <property type="term" value="P:DNA damage checkpoint signaling"/>
    <property type="evidence" value="ECO:0007669"/>
    <property type="project" value="InterPro"/>
</dbReference>
<accession>A0A9Q0NF03</accession>
<evidence type="ECO:0008006" key="5">
    <source>
        <dbReference type="Google" id="ProtNLM"/>
    </source>
</evidence>
<dbReference type="PANTHER" id="PTHR28594">
    <property type="entry name" value="ATR-INTERACTING PROTEIN"/>
    <property type="match status" value="1"/>
</dbReference>
<keyword evidence="4" id="KW-1185">Reference proteome</keyword>
<dbReference type="GO" id="GO:0006281">
    <property type="term" value="P:DNA repair"/>
    <property type="evidence" value="ECO:0007669"/>
    <property type="project" value="TreeGrafter"/>
</dbReference>
<evidence type="ECO:0000313" key="3">
    <source>
        <dbReference type="EMBL" id="KAJ6649023.1"/>
    </source>
</evidence>
<protein>
    <recommendedName>
        <fullName evidence="5">ATR-interacting protein mus304</fullName>
    </recommendedName>
</protein>
<name>A0A9Q0NF03_9DIPT</name>
<sequence length="852" mass="97632">MYKRPASKNAFQYKEPKSKMRKLDVSLTGATASTSKQSINVNPTLQLSRPTATKYVSNDKPTTSSSSGFSIKKSDDAPQTTSTNVPAFNDNLWSDADDECILIASQMVDNMDLDAINQQIIVQSMNMCQNNNVETKEKCEAQNILKDFLQSTEEDDRIFSEINNFENIGNQEMNEILSQQVITKASNEVNGEKASNGVNGEKASNGRTNRVCIVQARSQISQIDMDISFEPMGRPQSTQFSRNIEIPKPIQPVASEEGQELKVRFLTQKHSDLQKKIEYLECENQRLTELCQTKDGETTLLRSENERLKNLFDSTRREKSAEISKIKNDHSTKLSELERLTLDLKSQLQFKDISTKQNRKLNSTQLSQSTSHRASETYSHPWEKFKLPNKSFFPDPVAKAVDPRIFISSKLTDSIWVSVNDKKQLEYLSGLQLLLADLMTKKNCNKNVLSKLLNEAFNLASLSLTEINQSSASAQGDVKKNEFSYTHSDIREWMEYSIVSEKKLFNREEAFLSRRIIVCLIQICEHFPQFDTMLFLKNCVYDEQSISFLELLSITIKNYSHSKNVANVQGFIESSCHLLTTLVENYDVDITKSTTGIADILHNILLCRPEIGSLEKIAKFLEVASYRCEKNEFLDALCVNKSTYDISEPQKTIKYTTDACTLQTYSLFIRLYILPHERRKFSMKQLTAIIQSTMLFMRNSFLKLPKWLVTKKRDGGCLCRTRIFGATVSLLYVYLLHWIEHPNEMDSQTVSVVAKFGVEFLYENLVKNFEPDLIVCGGAVIKNRIRIIVEWLNAHDYEFKSAHRHVLQAICLEHLGPMIEHLRYNKNITSKFSEEATEVYKEVVDSFFDEYY</sequence>
<comment type="caution">
    <text evidence="3">The sequence shown here is derived from an EMBL/GenBank/DDBJ whole genome shotgun (WGS) entry which is preliminary data.</text>
</comment>
<evidence type="ECO:0000313" key="4">
    <source>
        <dbReference type="Proteomes" id="UP001151699"/>
    </source>
</evidence>
<proteinExistence type="predicted"/>
<dbReference type="AlphaFoldDB" id="A0A9Q0NF03"/>
<feature type="coiled-coil region" evidence="1">
    <location>
        <begin position="263"/>
        <end position="290"/>
    </location>
</feature>
<keyword evidence="1" id="KW-0175">Coiled coil</keyword>
<evidence type="ECO:0000256" key="1">
    <source>
        <dbReference type="SAM" id="Coils"/>
    </source>
</evidence>
<reference evidence="3" key="1">
    <citation type="submission" date="2022-07" db="EMBL/GenBank/DDBJ databases">
        <authorList>
            <person name="Trinca V."/>
            <person name="Uliana J.V.C."/>
            <person name="Torres T.T."/>
            <person name="Ward R.J."/>
            <person name="Monesi N."/>
        </authorList>
    </citation>
    <scope>NUCLEOTIDE SEQUENCE</scope>
    <source>
        <strain evidence="3">HSMRA1968</strain>
        <tissue evidence="3">Whole embryos</tissue>
    </source>
</reference>